<dbReference type="AlphaFoldDB" id="A0A0C9VVA5"/>
<evidence type="ECO:0000313" key="4">
    <source>
        <dbReference type="Proteomes" id="UP000053820"/>
    </source>
</evidence>
<keyword evidence="4" id="KW-1185">Reference proteome</keyword>
<keyword evidence="2" id="KW-1133">Transmembrane helix</keyword>
<dbReference type="InterPro" id="IPR021013">
    <property type="entry name" value="ATPase_Vma12"/>
</dbReference>
<dbReference type="Pfam" id="PF11712">
    <property type="entry name" value="Vma12"/>
    <property type="match status" value="1"/>
</dbReference>
<sequence>MINSDKLNVSLEHHLLEKLTPLVGILPADLSDELAPCLALEKTAVATPVVPYDVIQKVSKWSRTPEGTEALLKCSPPLDPQSYTMVSLLAGTTTSPEKHFPPYIAKDPEEDRRRAANDRKAVSTVVNAVLSVAGTGVATWFAGGHTGMRIEWRALLAVCAALLVAFAEIILYMIWDSRRSKVSEPPRKRRVLVKHKKDIAEKGDPTEISPQASSTGIEDTSLRHRTLVTTDASDH</sequence>
<reference evidence="3 4" key="1">
    <citation type="submission" date="2014-04" db="EMBL/GenBank/DDBJ databases">
        <title>Evolutionary Origins and Diversification of the Mycorrhizal Mutualists.</title>
        <authorList>
            <consortium name="DOE Joint Genome Institute"/>
            <consortium name="Mycorrhizal Genomics Consortium"/>
            <person name="Kohler A."/>
            <person name="Kuo A."/>
            <person name="Nagy L.G."/>
            <person name="Floudas D."/>
            <person name="Copeland A."/>
            <person name="Barry K.W."/>
            <person name="Cichocki N."/>
            <person name="Veneault-Fourrey C."/>
            <person name="LaButti K."/>
            <person name="Lindquist E.A."/>
            <person name="Lipzen A."/>
            <person name="Lundell T."/>
            <person name="Morin E."/>
            <person name="Murat C."/>
            <person name="Riley R."/>
            <person name="Ohm R."/>
            <person name="Sun H."/>
            <person name="Tunlid A."/>
            <person name="Henrissat B."/>
            <person name="Grigoriev I.V."/>
            <person name="Hibbett D.S."/>
            <person name="Martin F."/>
        </authorList>
    </citation>
    <scope>NUCLEOTIDE SEQUENCE [LARGE SCALE GENOMIC DNA]</scope>
    <source>
        <strain evidence="3 4">MD-312</strain>
    </source>
</reference>
<feature type="compositionally biased region" description="Polar residues" evidence="1">
    <location>
        <begin position="208"/>
        <end position="218"/>
    </location>
</feature>
<evidence type="ECO:0000313" key="3">
    <source>
        <dbReference type="EMBL" id="KIJ62025.1"/>
    </source>
</evidence>
<dbReference type="HOGENOM" id="CLU_083084_0_0_1"/>
<evidence type="ECO:0008006" key="5">
    <source>
        <dbReference type="Google" id="ProtNLM"/>
    </source>
</evidence>
<dbReference type="GO" id="GO:0070072">
    <property type="term" value="P:vacuolar proton-transporting V-type ATPase complex assembly"/>
    <property type="evidence" value="ECO:0007669"/>
    <property type="project" value="InterPro"/>
</dbReference>
<feature type="region of interest" description="Disordered" evidence="1">
    <location>
        <begin position="194"/>
        <end position="235"/>
    </location>
</feature>
<accession>A0A0C9VVA5</accession>
<dbReference type="EMBL" id="KN839858">
    <property type="protein sequence ID" value="KIJ62025.1"/>
    <property type="molecule type" value="Genomic_DNA"/>
</dbReference>
<evidence type="ECO:0000256" key="1">
    <source>
        <dbReference type="SAM" id="MobiDB-lite"/>
    </source>
</evidence>
<keyword evidence="2" id="KW-0812">Transmembrane</keyword>
<feature type="transmembrane region" description="Helical" evidence="2">
    <location>
        <begin position="121"/>
        <end position="142"/>
    </location>
</feature>
<gene>
    <name evidence="3" type="ORF">HYDPIDRAFT_189293</name>
</gene>
<proteinExistence type="predicted"/>
<dbReference type="OrthoDB" id="3193718at2759"/>
<evidence type="ECO:0000256" key="2">
    <source>
        <dbReference type="SAM" id="Phobius"/>
    </source>
</evidence>
<keyword evidence="2" id="KW-0472">Membrane</keyword>
<protein>
    <recommendedName>
        <fullName evidence="5">Endoplasmic reticulum-based factor for assembly of V-ATPase</fullName>
    </recommendedName>
</protein>
<name>A0A0C9VVA5_9AGAM</name>
<organism evidence="3 4">
    <name type="scientific">Hydnomerulius pinastri MD-312</name>
    <dbReference type="NCBI Taxonomy" id="994086"/>
    <lineage>
        <taxon>Eukaryota</taxon>
        <taxon>Fungi</taxon>
        <taxon>Dikarya</taxon>
        <taxon>Basidiomycota</taxon>
        <taxon>Agaricomycotina</taxon>
        <taxon>Agaricomycetes</taxon>
        <taxon>Agaricomycetidae</taxon>
        <taxon>Boletales</taxon>
        <taxon>Boletales incertae sedis</taxon>
        <taxon>Leucogyrophana</taxon>
    </lineage>
</organism>
<feature type="transmembrane region" description="Helical" evidence="2">
    <location>
        <begin position="154"/>
        <end position="175"/>
    </location>
</feature>
<dbReference type="Proteomes" id="UP000053820">
    <property type="component" value="Unassembled WGS sequence"/>
</dbReference>